<sequence length="197" mass="22000">MRNLRVEIPRKLFHILGTLSLLIPLHLWGNTAVALIMGLMLVVLFPVSALRIKNRWTGLFWKIIYLLEREENLKTVPGKQAFSLSVGIGLTALIFSKEVLEVAIITTAVYDGVATIVGLLWGKHKLPNGKSVEGSLGGIMLNSLVLSFYVPVFYSFLISVFSAFVENISSNKRWFTDDNFLIPLLTGMFCYLLQVPA</sequence>
<keyword evidence="1" id="KW-0812">Transmembrane</keyword>
<dbReference type="PANTHER" id="PTHR31303">
    <property type="entry name" value="CTP-DEPENDENT DIACYLGLYCEROL KINASE 1"/>
    <property type="match status" value="1"/>
</dbReference>
<dbReference type="InterPro" id="IPR037997">
    <property type="entry name" value="Dgk1-like"/>
</dbReference>
<comment type="caution">
    <text evidence="2">The sequence shown here is derived from an EMBL/GenBank/DDBJ whole genome shotgun (WGS) entry which is preliminary data.</text>
</comment>
<dbReference type="Proteomes" id="UP000772812">
    <property type="component" value="Unassembled WGS sequence"/>
</dbReference>
<protein>
    <recommendedName>
        <fullName evidence="4">Phosphatidate cytidylyltransferase</fullName>
    </recommendedName>
</protein>
<dbReference type="PANTHER" id="PTHR31303:SF1">
    <property type="entry name" value="CTP-DEPENDENT DIACYLGLYCEROL KINASE 1"/>
    <property type="match status" value="1"/>
</dbReference>
<reference evidence="2 3" key="1">
    <citation type="journal article" date="2021" name="Syst. Appl. Microbiol.">
        <title>Persephonella atlantica sp. nov.: How to adapt to physico-chemical gradients in high temperature hydrothermal habitats.</title>
        <authorList>
            <person name="Francois D.X."/>
            <person name="Godfroy A."/>
            <person name="Mathien C."/>
            <person name="Aube J."/>
            <person name="Cathalot C."/>
            <person name="Lesongeur F."/>
            <person name="L'Haridon S."/>
            <person name="Philippon X."/>
            <person name="Roussel E.G."/>
        </authorList>
    </citation>
    <scope>NUCLEOTIDE SEQUENCE [LARGE SCALE GENOMIC DNA]</scope>
    <source>
        <strain evidence="2 3">MO1340</strain>
    </source>
</reference>
<feature type="transmembrane region" description="Helical" evidence="1">
    <location>
        <begin position="12"/>
        <end position="28"/>
    </location>
</feature>
<evidence type="ECO:0000256" key="1">
    <source>
        <dbReference type="SAM" id="Phobius"/>
    </source>
</evidence>
<keyword evidence="1" id="KW-1133">Transmembrane helix</keyword>
<evidence type="ECO:0000313" key="3">
    <source>
        <dbReference type="Proteomes" id="UP000772812"/>
    </source>
</evidence>
<proteinExistence type="predicted"/>
<gene>
    <name evidence="2" type="ORF">GWK41_00435</name>
</gene>
<evidence type="ECO:0008006" key="4">
    <source>
        <dbReference type="Google" id="ProtNLM"/>
    </source>
</evidence>
<dbReference type="EMBL" id="JAACYA010000001">
    <property type="protein sequence ID" value="MBK3331528.1"/>
    <property type="molecule type" value="Genomic_DNA"/>
</dbReference>
<accession>A0ABS1GF59</accession>
<feature type="transmembrane region" description="Helical" evidence="1">
    <location>
        <begin position="34"/>
        <end position="52"/>
    </location>
</feature>
<evidence type="ECO:0000313" key="2">
    <source>
        <dbReference type="EMBL" id="MBK3331528.1"/>
    </source>
</evidence>
<name>A0ABS1GF59_9AQUI</name>
<organism evidence="2 3">
    <name type="scientific">Persephonella atlantica</name>
    <dbReference type="NCBI Taxonomy" id="2699429"/>
    <lineage>
        <taxon>Bacteria</taxon>
        <taxon>Pseudomonadati</taxon>
        <taxon>Aquificota</taxon>
        <taxon>Aquificia</taxon>
        <taxon>Aquificales</taxon>
        <taxon>Hydrogenothermaceae</taxon>
        <taxon>Persephonella</taxon>
    </lineage>
</organism>
<feature type="transmembrane region" description="Helical" evidence="1">
    <location>
        <begin position="99"/>
        <end position="121"/>
    </location>
</feature>
<feature type="transmembrane region" description="Helical" evidence="1">
    <location>
        <begin position="141"/>
        <end position="165"/>
    </location>
</feature>
<keyword evidence="1" id="KW-0472">Membrane</keyword>
<keyword evidence="3" id="KW-1185">Reference proteome</keyword>
<dbReference type="RefSeq" id="WP_200672947.1">
    <property type="nucleotide sequence ID" value="NZ_JAACYA010000001.1"/>
</dbReference>